<feature type="domain" description="HTH araC/xylS-type" evidence="4">
    <location>
        <begin position="178"/>
        <end position="276"/>
    </location>
</feature>
<keyword evidence="3" id="KW-0804">Transcription</keyword>
<dbReference type="InterPro" id="IPR018060">
    <property type="entry name" value="HTH_AraC"/>
</dbReference>
<dbReference type="SMART" id="SM00342">
    <property type="entry name" value="HTH_ARAC"/>
    <property type="match status" value="1"/>
</dbReference>
<dbReference type="InterPro" id="IPR020449">
    <property type="entry name" value="Tscrpt_reg_AraC-type_HTH"/>
</dbReference>
<dbReference type="InterPro" id="IPR018062">
    <property type="entry name" value="HTH_AraC-typ_CS"/>
</dbReference>
<dbReference type="Pfam" id="PF12833">
    <property type="entry name" value="HTH_18"/>
    <property type="match status" value="1"/>
</dbReference>
<dbReference type="PRINTS" id="PR00032">
    <property type="entry name" value="HTHARAC"/>
</dbReference>
<gene>
    <name evidence="5" type="ORF">SAMN03080594_108161</name>
</gene>
<proteinExistence type="predicted"/>
<dbReference type="InterPro" id="IPR009057">
    <property type="entry name" value="Homeodomain-like_sf"/>
</dbReference>
<dbReference type="EMBL" id="FQUX01000008">
    <property type="protein sequence ID" value="SHF86966.1"/>
    <property type="molecule type" value="Genomic_DNA"/>
</dbReference>
<dbReference type="InterPro" id="IPR011051">
    <property type="entry name" value="RmlC_Cupin_sf"/>
</dbReference>
<dbReference type="GO" id="GO:0003700">
    <property type="term" value="F:DNA-binding transcription factor activity"/>
    <property type="evidence" value="ECO:0007669"/>
    <property type="project" value="InterPro"/>
</dbReference>
<dbReference type="PANTHER" id="PTHR43280">
    <property type="entry name" value="ARAC-FAMILY TRANSCRIPTIONAL REGULATOR"/>
    <property type="match status" value="1"/>
</dbReference>
<dbReference type="Proteomes" id="UP000184406">
    <property type="component" value="Unassembled WGS sequence"/>
</dbReference>
<dbReference type="SUPFAM" id="SSF51182">
    <property type="entry name" value="RmlC-like cupins"/>
    <property type="match status" value="1"/>
</dbReference>
<keyword evidence="2 5" id="KW-0238">DNA-binding</keyword>
<dbReference type="PROSITE" id="PS00041">
    <property type="entry name" value="HTH_ARAC_FAMILY_1"/>
    <property type="match status" value="1"/>
</dbReference>
<dbReference type="Gene3D" id="1.10.10.60">
    <property type="entry name" value="Homeodomain-like"/>
    <property type="match status" value="2"/>
</dbReference>
<evidence type="ECO:0000313" key="5">
    <source>
        <dbReference type="EMBL" id="SHF86966.1"/>
    </source>
</evidence>
<keyword evidence="1" id="KW-0805">Transcription regulation</keyword>
<name>A0A1M5F616_9FLAO</name>
<dbReference type="Gene3D" id="2.60.120.10">
    <property type="entry name" value="Jelly Rolls"/>
    <property type="match status" value="1"/>
</dbReference>
<evidence type="ECO:0000256" key="3">
    <source>
        <dbReference type="ARBA" id="ARBA00023163"/>
    </source>
</evidence>
<dbReference type="AlphaFoldDB" id="A0A1M5F616"/>
<organism evidence="5 6">
    <name type="scientific">Arenibacter palladensis</name>
    <dbReference type="NCBI Taxonomy" id="237373"/>
    <lineage>
        <taxon>Bacteria</taxon>
        <taxon>Pseudomonadati</taxon>
        <taxon>Bacteroidota</taxon>
        <taxon>Flavobacteriia</taxon>
        <taxon>Flavobacteriales</taxon>
        <taxon>Flavobacteriaceae</taxon>
        <taxon>Arenibacter</taxon>
    </lineage>
</organism>
<dbReference type="SUPFAM" id="SSF46689">
    <property type="entry name" value="Homeodomain-like"/>
    <property type="match status" value="1"/>
</dbReference>
<keyword evidence="6" id="KW-1185">Reference proteome</keyword>
<evidence type="ECO:0000313" key="6">
    <source>
        <dbReference type="Proteomes" id="UP000184406"/>
    </source>
</evidence>
<sequence>MLKHFDEKREDLAPYGLTCEVWRPNVMRRADRHNEIEINYLPEGSITYLIHDKKIHVEKGSFVVFWALLPHQIVDYEGDAPYFVITIPFGLISQWNMSKSFLDLLFKGRIQMFETVQNLQITTALFKQWVLDLESKLPYLNEVCALEIQAYLKRLMFQKSNNDEIELKMELPSMNLVEQMAIFIAQNFTKPIKVTDVSRAVGIHSDYANAIFKKAFDVSLSHYLIQQRVLYVQRKLTITMDPITSIAYEAGFNSISRFNASFLKFVGMTPREYRKLIQTDR</sequence>
<dbReference type="GO" id="GO:0043565">
    <property type="term" value="F:sequence-specific DNA binding"/>
    <property type="evidence" value="ECO:0007669"/>
    <property type="project" value="InterPro"/>
</dbReference>
<evidence type="ECO:0000256" key="1">
    <source>
        <dbReference type="ARBA" id="ARBA00023015"/>
    </source>
</evidence>
<protein>
    <submittedName>
        <fullName evidence="5">AraC-type DNA-binding protein</fullName>
    </submittedName>
</protein>
<dbReference type="PANTHER" id="PTHR43280:SF27">
    <property type="entry name" value="TRANSCRIPTIONAL REGULATOR MTLR"/>
    <property type="match status" value="1"/>
</dbReference>
<dbReference type="InterPro" id="IPR014710">
    <property type="entry name" value="RmlC-like_jellyroll"/>
</dbReference>
<reference evidence="6" key="1">
    <citation type="submission" date="2016-11" db="EMBL/GenBank/DDBJ databases">
        <authorList>
            <person name="Varghese N."/>
            <person name="Submissions S."/>
        </authorList>
    </citation>
    <scope>NUCLEOTIDE SEQUENCE [LARGE SCALE GENOMIC DNA]</scope>
    <source>
        <strain evidence="6">DSM 17539</strain>
    </source>
</reference>
<dbReference type="PROSITE" id="PS01124">
    <property type="entry name" value="HTH_ARAC_FAMILY_2"/>
    <property type="match status" value="1"/>
</dbReference>
<accession>A0A1M5F616</accession>
<evidence type="ECO:0000259" key="4">
    <source>
        <dbReference type="PROSITE" id="PS01124"/>
    </source>
</evidence>
<evidence type="ECO:0000256" key="2">
    <source>
        <dbReference type="ARBA" id="ARBA00023125"/>
    </source>
</evidence>